<reference evidence="3" key="2">
    <citation type="submission" date="2023-11" db="UniProtKB">
        <authorList>
            <consortium name="WormBaseParasite"/>
        </authorList>
    </citation>
    <scope>IDENTIFICATION</scope>
</reference>
<keyword evidence="2" id="KW-1185">Reference proteome</keyword>
<dbReference type="SUPFAM" id="SSF56672">
    <property type="entry name" value="DNA/RNA polymerases"/>
    <property type="match status" value="1"/>
</dbReference>
<dbReference type="Proteomes" id="UP000050792">
    <property type="component" value="Unassembled WGS sequence"/>
</dbReference>
<evidence type="ECO:0000313" key="3">
    <source>
        <dbReference type="WBParaSite" id="SRDH1_33570.1"/>
    </source>
</evidence>
<dbReference type="CDD" id="cd01650">
    <property type="entry name" value="RT_nLTR_like"/>
    <property type="match status" value="1"/>
</dbReference>
<evidence type="ECO:0000313" key="2">
    <source>
        <dbReference type="Proteomes" id="UP000050792"/>
    </source>
</evidence>
<dbReference type="PROSITE" id="PS50878">
    <property type="entry name" value="RT_POL"/>
    <property type="match status" value="1"/>
</dbReference>
<reference evidence="2" key="1">
    <citation type="submission" date="2022-06" db="EMBL/GenBank/DDBJ databases">
        <authorList>
            <person name="Berger JAMES D."/>
            <person name="Berger JAMES D."/>
        </authorList>
    </citation>
    <scope>NUCLEOTIDE SEQUENCE [LARGE SCALE GENOMIC DNA]</scope>
</reference>
<name>A0AA85F3Y1_9TREM</name>
<dbReference type="GO" id="GO:0007508">
    <property type="term" value="P:larval heart development"/>
    <property type="evidence" value="ECO:0007669"/>
    <property type="project" value="TreeGrafter"/>
</dbReference>
<dbReference type="SUPFAM" id="SSF56219">
    <property type="entry name" value="DNase I-like"/>
    <property type="match status" value="1"/>
</dbReference>
<accession>A0AA85F3Y1</accession>
<organism evidence="2 3">
    <name type="scientific">Schistosoma rodhaini</name>
    <dbReference type="NCBI Taxonomy" id="6188"/>
    <lineage>
        <taxon>Eukaryota</taxon>
        <taxon>Metazoa</taxon>
        <taxon>Spiralia</taxon>
        <taxon>Lophotrochozoa</taxon>
        <taxon>Platyhelminthes</taxon>
        <taxon>Trematoda</taxon>
        <taxon>Digenea</taxon>
        <taxon>Strigeidida</taxon>
        <taxon>Schistosomatoidea</taxon>
        <taxon>Schistosomatidae</taxon>
        <taxon>Schistosoma</taxon>
    </lineage>
</organism>
<evidence type="ECO:0000259" key="1">
    <source>
        <dbReference type="PROSITE" id="PS50878"/>
    </source>
</evidence>
<dbReference type="GO" id="GO:0031012">
    <property type="term" value="C:extracellular matrix"/>
    <property type="evidence" value="ECO:0007669"/>
    <property type="project" value="TreeGrafter"/>
</dbReference>
<dbReference type="Pfam" id="PF00078">
    <property type="entry name" value="RVT_1"/>
    <property type="match status" value="1"/>
</dbReference>
<sequence length="940" mass="107865">MCLINARSICNKKTDLALFASIYQPSLIMISEAWTNSNISDLSISLDNYLLYRSDRLKGRGGGCLIYAHSSLNSLICDIPELNKLKDSVWIVLKPSNSITLLFGCIYQQPNLAIGEIAVLSEVFTLASSLPFTGKLICGDFNMPEISWSPVKAPKRYESFIECLELGQWTQYVSSPTRHQNILDLVFTRGITPNTVYIGKKFPGSDHNTVVCSLNIKNTNGRRKNVTLRRNYRKVDWNIFHNYLRSTDWGTFFTANNTDTLTNIFYHNIESIMNKIAPLEYWRPKFSKDVFIPVGTRRRLQRHCTRFHNSNDFSSLVTMTEILVQTNTISTQKAIEQEKRAVELSNNSSALTTLFQNKLKRSKSRGNIFIKDKQVYEDPKLVTELFNEHFCSSLTDEKPLNDSELITAPACEISNVDFNVQNISKAISTLKHSYTDGPDGIPASMLKRGGDDMCVLLLKLFAISLSTAHYPTAWKTTHIIPKIKTGPEANVENYRPINITSVVSRVMEKVVKAALVQHVITNNLISVSQHGFLRSRSCDTCLVDYMNEITMKRDNGLLVSVIFLDFRKAFDKVPHNGLLAKLRSFGINNPLYSWFVSFLKGRKQMVKYNDCLSLPRPITSGVTQGSVLGPLLFLMYINVICNILKSGKPYLYADDLKIVYSYKPEVLSESVRLIQDDLNNLTIWSEKWQLPFNLHKCGIMHFGKHPYEPQLYLNKSKVQTLNSVHDLGINYTGSLNFKAHASFIISKARRLIGFITKNFFTTDAKLTLYKICVRPSLEYCSFIFSNMNTTDKIRVDVQRRFTRQLLGSDTTLDYTSRCKHLYLEPLWHRRLRNNLIFLYKAINGLSFLTSCPTMINDPVYRLRNNAYKLFTEKHQKQMRCRFFTVRYSLLWNRLPIPIRNCNTLTKFKRLITLLLNSKELQLFLELPPTNEALYYGPPNI</sequence>
<dbReference type="InterPro" id="IPR005135">
    <property type="entry name" value="Endo/exonuclease/phosphatase"/>
</dbReference>
<dbReference type="WBParaSite" id="SRDH1_33570.1">
    <property type="protein sequence ID" value="SRDH1_33570.1"/>
    <property type="gene ID" value="SRDH1_33570"/>
</dbReference>
<dbReference type="PANTHER" id="PTHR33395">
    <property type="entry name" value="TRANSCRIPTASE, PUTATIVE-RELATED-RELATED"/>
    <property type="match status" value="1"/>
</dbReference>
<dbReference type="InterPro" id="IPR000477">
    <property type="entry name" value="RT_dom"/>
</dbReference>
<dbReference type="PANTHER" id="PTHR33395:SF22">
    <property type="entry name" value="REVERSE TRANSCRIPTASE DOMAIN-CONTAINING PROTEIN"/>
    <property type="match status" value="1"/>
</dbReference>
<dbReference type="InterPro" id="IPR036691">
    <property type="entry name" value="Endo/exonu/phosph_ase_sf"/>
</dbReference>
<protein>
    <recommendedName>
        <fullName evidence="1">Reverse transcriptase domain-containing protein</fullName>
    </recommendedName>
</protein>
<dbReference type="AlphaFoldDB" id="A0AA85F3Y1"/>
<dbReference type="GO" id="GO:0061343">
    <property type="term" value="P:cell adhesion involved in heart morphogenesis"/>
    <property type="evidence" value="ECO:0007669"/>
    <property type="project" value="TreeGrafter"/>
</dbReference>
<proteinExistence type="predicted"/>
<dbReference type="GO" id="GO:0003824">
    <property type="term" value="F:catalytic activity"/>
    <property type="evidence" value="ECO:0007669"/>
    <property type="project" value="InterPro"/>
</dbReference>
<dbReference type="InterPro" id="IPR043502">
    <property type="entry name" value="DNA/RNA_pol_sf"/>
</dbReference>
<dbReference type="Gene3D" id="3.60.10.10">
    <property type="entry name" value="Endonuclease/exonuclease/phosphatase"/>
    <property type="match status" value="1"/>
</dbReference>
<feature type="domain" description="Reverse transcriptase" evidence="1">
    <location>
        <begin position="463"/>
        <end position="717"/>
    </location>
</feature>
<dbReference type="Pfam" id="PF14529">
    <property type="entry name" value="Exo_endo_phos_2"/>
    <property type="match status" value="1"/>
</dbReference>